<evidence type="ECO:0000256" key="6">
    <source>
        <dbReference type="ARBA" id="ARBA00022833"/>
    </source>
</evidence>
<keyword evidence="4 8" id="KW-0574">Periplasm</keyword>
<dbReference type="AlphaFoldDB" id="A0A7W4W1S1"/>
<reference evidence="10 11" key="1">
    <citation type="submission" date="2020-08" db="EMBL/GenBank/DDBJ databases">
        <title>Genomic Encyclopedia of Type Strains, Phase III (KMG-III): the genomes of soil and plant-associated and newly described type strains.</title>
        <authorList>
            <person name="Whitman W."/>
        </authorList>
    </citation>
    <scope>NUCLEOTIDE SEQUENCE [LARGE SCALE GENOMIC DNA]</scope>
    <source>
        <strain evidence="10 11">CECT 8654</strain>
    </source>
</reference>
<comment type="subcellular location">
    <subcellularLocation>
        <location evidence="8">Periplasm</location>
    </subcellularLocation>
</comment>
<organism evidence="10 11">
    <name type="scientific">Litorivivens lipolytica</name>
    <dbReference type="NCBI Taxonomy" id="1524264"/>
    <lineage>
        <taxon>Bacteria</taxon>
        <taxon>Pseudomonadati</taxon>
        <taxon>Pseudomonadota</taxon>
        <taxon>Gammaproteobacteria</taxon>
        <taxon>Litorivivens</taxon>
    </lineage>
</organism>
<feature type="active site" evidence="8">
    <location>
        <position position="145"/>
    </location>
</feature>
<dbReference type="GO" id="GO:0051603">
    <property type="term" value="P:proteolysis involved in protein catabolic process"/>
    <property type="evidence" value="ECO:0007669"/>
    <property type="project" value="TreeGrafter"/>
</dbReference>
<evidence type="ECO:0000256" key="1">
    <source>
        <dbReference type="ARBA" id="ARBA00022670"/>
    </source>
</evidence>
<dbReference type="Gene3D" id="3.30.2010.10">
    <property type="entry name" value="Metalloproteases ('zincins'), catalytic domain"/>
    <property type="match status" value="1"/>
</dbReference>
<dbReference type="InterPro" id="IPR030873">
    <property type="entry name" value="Protease_BepA"/>
</dbReference>
<keyword evidence="6 8" id="KW-0862">Zinc</keyword>
<keyword evidence="1 8" id="KW-0645">Protease</keyword>
<keyword evidence="2 8" id="KW-0479">Metal-binding</keyword>
<dbReference type="SUPFAM" id="SSF48452">
    <property type="entry name" value="TPR-like"/>
    <property type="match status" value="1"/>
</dbReference>
<dbReference type="CDD" id="cd07324">
    <property type="entry name" value="M48C_Oma1-like"/>
    <property type="match status" value="1"/>
</dbReference>
<dbReference type="EC" id="3.4.-.-" evidence="8"/>
<feature type="chain" id="PRO_5031667909" description="Putative beta-barrel assembly-enhancing protease" evidence="8">
    <location>
        <begin position="25"/>
        <end position="492"/>
    </location>
</feature>
<evidence type="ECO:0000259" key="9">
    <source>
        <dbReference type="Pfam" id="PF01435"/>
    </source>
</evidence>
<dbReference type="Pfam" id="PF14559">
    <property type="entry name" value="TPR_19"/>
    <property type="match status" value="1"/>
</dbReference>
<dbReference type="EMBL" id="JACHWY010000001">
    <property type="protein sequence ID" value="MBB3045804.1"/>
    <property type="molecule type" value="Genomic_DNA"/>
</dbReference>
<protein>
    <recommendedName>
        <fullName evidence="8">Putative beta-barrel assembly-enhancing protease</fullName>
        <ecNumber evidence="8">3.4.-.-</ecNumber>
    </recommendedName>
</protein>
<feature type="binding site" evidence="8">
    <location>
        <position position="148"/>
    </location>
    <ligand>
        <name>Zn(2+)</name>
        <dbReference type="ChEBI" id="CHEBI:29105"/>
        <note>catalytic</note>
    </ligand>
</feature>
<feature type="active site" description="Proton donor" evidence="8">
    <location>
        <position position="214"/>
    </location>
</feature>
<feature type="domain" description="Peptidase M48" evidence="9">
    <location>
        <begin position="80"/>
        <end position="267"/>
    </location>
</feature>
<dbReference type="Proteomes" id="UP000537130">
    <property type="component" value="Unassembled WGS sequence"/>
</dbReference>
<feature type="signal peptide" evidence="8">
    <location>
        <begin position="1"/>
        <end position="24"/>
    </location>
</feature>
<dbReference type="InterPro" id="IPR051156">
    <property type="entry name" value="Mito/Outer_Membr_Metalloprot"/>
</dbReference>
<sequence precursor="true">MVKALLLILISLSSLALSTPSSYAQTAYAASNGASSDAYNLPELGDGSSSQFSLEQEHELGRVWLKAFRSQVTTVSDPLMQDYIENLTYQLARHSQLSDKRLELVIVDSPELNAFAVPGGVVGINNGLLTYAENESQLAGVLSHELAHLSQRHFARSLDKQKAGNLSMMAGLLAGIVLAATTGSDAGMAAIATGQAAAMQSQLRFSREHEQEADRIGMTTLAKAGMDPGGIPSMFEIMNRRLRFNSNKPPEFLLTHPLTDSRISDSENRARQYPREVYTDSLNFQLMKKRAELSLAGNKRELLTQWQHNLEKSPSEANTYGVVIALMANDSWDEADRTLKPLIEEDPNRITYVVAQANILAGKKAFSESANLLRKHLDLNPGNNALTMTLADVLQRMGRPHQAEELLSDHSKRRPEDPALWYQLAEVHGLSGNILGVHMARAEYFILRGYLDSAEKQLHYAWPLTENNNVARHRVRKRLKDLQELRETLKKF</sequence>
<gene>
    <name evidence="10" type="ORF">FHR99_000040</name>
</gene>
<evidence type="ECO:0000313" key="10">
    <source>
        <dbReference type="EMBL" id="MBB3045804.1"/>
    </source>
</evidence>
<dbReference type="GO" id="GO:0042597">
    <property type="term" value="C:periplasmic space"/>
    <property type="evidence" value="ECO:0007669"/>
    <property type="project" value="UniProtKB-SubCell"/>
</dbReference>
<accession>A0A7W4W1S1</accession>
<evidence type="ECO:0000256" key="5">
    <source>
        <dbReference type="ARBA" id="ARBA00022801"/>
    </source>
</evidence>
<evidence type="ECO:0000256" key="8">
    <source>
        <dbReference type="HAMAP-Rule" id="MF_00997"/>
    </source>
</evidence>
<evidence type="ECO:0000256" key="4">
    <source>
        <dbReference type="ARBA" id="ARBA00022764"/>
    </source>
</evidence>
<dbReference type="InterPro" id="IPR011990">
    <property type="entry name" value="TPR-like_helical_dom_sf"/>
</dbReference>
<dbReference type="Gene3D" id="1.25.40.10">
    <property type="entry name" value="Tetratricopeptide repeat domain"/>
    <property type="match status" value="1"/>
</dbReference>
<proteinExistence type="inferred from homology"/>
<dbReference type="HAMAP" id="MF_00997">
    <property type="entry name" value="Protease_BepA"/>
    <property type="match status" value="1"/>
</dbReference>
<dbReference type="InterPro" id="IPR001915">
    <property type="entry name" value="Peptidase_M48"/>
</dbReference>
<dbReference type="GO" id="GO:0004222">
    <property type="term" value="F:metalloendopeptidase activity"/>
    <property type="evidence" value="ECO:0007669"/>
    <property type="project" value="InterPro"/>
</dbReference>
<dbReference type="GO" id="GO:0016020">
    <property type="term" value="C:membrane"/>
    <property type="evidence" value="ECO:0007669"/>
    <property type="project" value="InterPro"/>
</dbReference>
<keyword evidence="7 8" id="KW-0482">Metalloprotease</keyword>
<comment type="similarity">
    <text evidence="8">Belongs to the peptidase M48 family. BepA subfamily.</text>
</comment>
<name>A0A7W4W1S1_9GAMM</name>
<dbReference type="GO" id="GO:0008270">
    <property type="term" value="F:zinc ion binding"/>
    <property type="evidence" value="ECO:0007669"/>
    <property type="project" value="UniProtKB-UniRule"/>
</dbReference>
<dbReference type="Pfam" id="PF01435">
    <property type="entry name" value="Peptidase_M48"/>
    <property type="match status" value="1"/>
</dbReference>
<feature type="binding site" evidence="8">
    <location>
        <position position="210"/>
    </location>
    <ligand>
        <name>Zn(2+)</name>
        <dbReference type="ChEBI" id="CHEBI:29105"/>
        <note>catalytic</note>
    </ligand>
</feature>
<comment type="function">
    <text evidence="8">Functions as both a chaperone and a metalloprotease. Maintains the integrity of the outer membrane by promoting either the assembly or the elimination of outer membrane proteins, depending on their folding state.</text>
</comment>
<dbReference type="RefSeq" id="WP_183408531.1">
    <property type="nucleotide sequence ID" value="NZ_JACHWY010000001.1"/>
</dbReference>
<keyword evidence="5 8" id="KW-0378">Hydrolase</keyword>
<evidence type="ECO:0000313" key="11">
    <source>
        <dbReference type="Proteomes" id="UP000537130"/>
    </source>
</evidence>
<feature type="binding site" evidence="8">
    <location>
        <position position="144"/>
    </location>
    <ligand>
        <name>Zn(2+)</name>
        <dbReference type="ChEBI" id="CHEBI:29105"/>
        <note>catalytic</note>
    </ligand>
</feature>
<evidence type="ECO:0000256" key="7">
    <source>
        <dbReference type="ARBA" id="ARBA00023049"/>
    </source>
</evidence>
<evidence type="ECO:0000256" key="2">
    <source>
        <dbReference type="ARBA" id="ARBA00022723"/>
    </source>
</evidence>
<comment type="caution">
    <text evidence="10">The sequence shown here is derived from an EMBL/GenBank/DDBJ whole genome shotgun (WGS) entry which is preliminary data.</text>
</comment>
<keyword evidence="11" id="KW-1185">Reference proteome</keyword>
<dbReference type="PANTHER" id="PTHR22726:SF1">
    <property type="entry name" value="METALLOENDOPEPTIDASE OMA1, MITOCHONDRIAL"/>
    <property type="match status" value="1"/>
</dbReference>
<dbReference type="PANTHER" id="PTHR22726">
    <property type="entry name" value="METALLOENDOPEPTIDASE OMA1"/>
    <property type="match status" value="1"/>
</dbReference>
<keyword evidence="3 8" id="KW-0732">Signal</keyword>
<comment type="cofactor">
    <cofactor evidence="8">
        <name>Zn(2+)</name>
        <dbReference type="ChEBI" id="CHEBI:29105"/>
    </cofactor>
    <text evidence="8">Binds 1 zinc ion per subunit.</text>
</comment>
<evidence type="ECO:0000256" key="3">
    <source>
        <dbReference type="ARBA" id="ARBA00022729"/>
    </source>
</evidence>